<name>A0ACD5HLM5_9PROT</name>
<sequence>MSFITWTPTALASEARFWTGSSWRVVEAQHVAATMRLVDTLAEQTVLERLLEESKPPLPPECQDLHYLLATPFRYPPLPQGSRFRAATDPGVFYGAAALATAAAELSYWRWRFLRSASDLDHLEPMVHTAFRSELAALAIDLQRPPLAEDAACWTHPGDYRSTQALAREARAADIGIIRYRSVRDPDGGECHAVLHCEAFARPSMLAEQQNWVVGVRRDSVIWRREQRVADIALVFSAENW</sequence>
<dbReference type="EMBL" id="CP127527">
    <property type="protein sequence ID" value="XRI76634.1"/>
    <property type="molecule type" value="Genomic_DNA"/>
</dbReference>
<accession>A0ACD5HLM5</accession>
<evidence type="ECO:0000313" key="2">
    <source>
        <dbReference type="Proteomes" id="UP000271650"/>
    </source>
</evidence>
<organism evidence="1 2">
    <name type="scientific">Acidithiobacillus sulfuriphilus</name>
    <dbReference type="NCBI Taxonomy" id="1867749"/>
    <lineage>
        <taxon>Bacteria</taxon>
        <taxon>Pseudomonadati</taxon>
        <taxon>Pseudomonadota</taxon>
        <taxon>Acidithiobacillia</taxon>
        <taxon>Acidithiobacillales</taxon>
        <taxon>Acidithiobacillaceae</taxon>
        <taxon>Acidithiobacillus</taxon>
    </lineage>
</organism>
<proteinExistence type="predicted"/>
<keyword evidence="2" id="KW-1185">Reference proteome</keyword>
<reference evidence="1 2" key="1">
    <citation type="journal article" date="2019" name="Int. J. Syst. Evol. Microbiol.">
        <title>Acidithiobacillus sulfuriphilus sp. nov.: an extremely acidophilic sulfur-oxidizing chemolithotroph isolated from a neutral pH environment.</title>
        <authorList>
            <person name="Falagan C."/>
            <person name="Moya-Beltran A."/>
            <person name="Castro M."/>
            <person name="Quatrini R."/>
            <person name="Johnson D.B."/>
        </authorList>
    </citation>
    <scope>NUCLEOTIDE SEQUENCE [LARGE SCALE GENOMIC DNA]</scope>
    <source>
        <strain evidence="1 2">CJ-2</strain>
    </source>
</reference>
<protein>
    <submittedName>
        <fullName evidence="1">RES family NAD+ phosphorylase</fullName>
    </submittedName>
</protein>
<dbReference type="Proteomes" id="UP000271650">
    <property type="component" value="Chromosome"/>
</dbReference>
<evidence type="ECO:0000313" key="1">
    <source>
        <dbReference type="EMBL" id="XRI76634.1"/>
    </source>
</evidence>
<gene>
    <name evidence="1" type="ORF">EC580_011835</name>
</gene>